<dbReference type="Gene3D" id="3.40.630.30">
    <property type="match status" value="1"/>
</dbReference>
<dbReference type="GO" id="GO:0016747">
    <property type="term" value="F:acyltransferase activity, transferring groups other than amino-acyl groups"/>
    <property type="evidence" value="ECO:0007669"/>
    <property type="project" value="InterPro"/>
</dbReference>
<dbReference type="PANTHER" id="PTHR43233">
    <property type="entry name" value="FAMILY N-ACETYLTRANSFERASE, PUTATIVE (AFU_ORTHOLOGUE AFUA_6G03350)-RELATED"/>
    <property type="match status" value="1"/>
</dbReference>
<dbReference type="InterPro" id="IPR053144">
    <property type="entry name" value="Acetyltransferase_Butenolide"/>
</dbReference>
<accession>A0A4R7FUP6</accession>
<protein>
    <submittedName>
        <fullName evidence="2">Acetyltransferase (GNAT) family protein</fullName>
    </submittedName>
</protein>
<keyword evidence="2" id="KW-0808">Transferase</keyword>
<dbReference type="SUPFAM" id="SSF55729">
    <property type="entry name" value="Acyl-CoA N-acyltransferases (Nat)"/>
    <property type="match status" value="1"/>
</dbReference>
<feature type="domain" description="N-acetyltransferase" evidence="1">
    <location>
        <begin position="1"/>
        <end position="93"/>
    </location>
</feature>
<dbReference type="CDD" id="cd04301">
    <property type="entry name" value="NAT_SF"/>
    <property type="match status" value="1"/>
</dbReference>
<proteinExistence type="predicted"/>
<dbReference type="Proteomes" id="UP000294506">
    <property type="component" value="Unassembled WGS sequence"/>
</dbReference>
<keyword evidence="3" id="KW-1185">Reference proteome</keyword>
<sequence>MNFGAFDSEGTLCAYARVVTDQATFAWLCDVYVDRSYRGRGIGFLISRAVLNELAPMNLKRVMLSTLDAHGLYEQVGFKAFPNPEKLMLLDDAR</sequence>
<evidence type="ECO:0000259" key="1">
    <source>
        <dbReference type="PROSITE" id="PS51186"/>
    </source>
</evidence>
<dbReference type="Pfam" id="PF00583">
    <property type="entry name" value="Acetyltransf_1"/>
    <property type="match status" value="1"/>
</dbReference>
<reference evidence="2 3" key="1">
    <citation type="submission" date="2019-03" db="EMBL/GenBank/DDBJ databases">
        <title>Genomic Encyclopedia of Type Strains, Phase III (KMG-III): the genomes of soil and plant-associated and newly described type strains.</title>
        <authorList>
            <person name="Whitman W."/>
        </authorList>
    </citation>
    <scope>NUCLEOTIDE SEQUENCE [LARGE SCALE GENOMIC DNA]</scope>
    <source>
        <strain evidence="2 3">DSM 27373</strain>
    </source>
</reference>
<gene>
    <name evidence="2" type="ORF">EV640_1174</name>
</gene>
<organism evidence="2 3">
    <name type="scientific">Nesterenkonia aurantiaca</name>
    <dbReference type="NCBI Taxonomy" id="1436010"/>
    <lineage>
        <taxon>Bacteria</taxon>
        <taxon>Bacillati</taxon>
        <taxon>Actinomycetota</taxon>
        <taxon>Actinomycetes</taxon>
        <taxon>Micrococcales</taxon>
        <taxon>Micrococcaceae</taxon>
        <taxon>Nesterenkonia</taxon>
    </lineage>
</organism>
<dbReference type="EMBL" id="SOAN01000017">
    <property type="protein sequence ID" value="TDS82326.1"/>
    <property type="molecule type" value="Genomic_DNA"/>
</dbReference>
<evidence type="ECO:0000313" key="2">
    <source>
        <dbReference type="EMBL" id="TDS82326.1"/>
    </source>
</evidence>
<evidence type="ECO:0000313" key="3">
    <source>
        <dbReference type="Proteomes" id="UP000294506"/>
    </source>
</evidence>
<comment type="caution">
    <text evidence="2">The sequence shown here is derived from an EMBL/GenBank/DDBJ whole genome shotgun (WGS) entry which is preliminary data.</text>
</comment>
<dbReference type="InterPro" id="IPR000182">
    <property type="entry name" value="GNAT_dom"/>
</dbReference>
<dbReference type="AlphaFoldDB" id="A0A4R7FUP6"/>
<dbReference type="PANTHER" id="PTHR43233:SF1">
    <property type="entry name" value="FAMILY N-ACETYLTRANSFERASE, PUTATIVE (AFU_ORTHOLOGUE AFUA_6G03350)-RELATED"/>
    <property type="match status" value="1"/>
</dbReference>
<dbReference type="PROSITE" id="PS51186">
    <property type="entry name" value="GNAT"/>
    <property type="match status" value="1"/>
</dbReference>
<dbReference type="InterPro" id="IPR016181">
    <property type="entry name" value="Acyl_CoA_acyltransferase"/>
</dbReference>
<name>A0A4R7FUP6_9MICC</name>